<evidence type="ECO:0000313" key="3">
    <source>
        <dbReference type="EMBL" id="ADB18252.1"/>
    </source>
</evidence>
<dbReference type="Pfam" id="PF02655">
    <property type="entry name" value="ATP-grasp_3"/>
    <property type="match status" value="1"/>
</dbReference>
<dbReference type="OrthoDB" id="271331at2"/>
<proteinExistence type="predicted"/>
<dbReference type="HOGENOM" id="CLU_059501_0_0_0"/>
<dbReference type="Proteomes" id="UP000001887">
    <property type="component" value="Chromosome"/>
</dbReference>
<dbReference type="Gene3D" id="3.40.50.11770">
    <property type="match status" value="1"/>
</dbReference>
<feature type="domain" description="ATP-grasp" evidence="2">
    <location>
        <begin position="132"/>
        <end position="319"/>
    </location>
</feature>
<sequence>MNLLLLETITGGGIAPADLPVSLLREGEAMVQAIASDLAMTAGIQLAVFRTPMLGTLEAMDRSLTLIEIDSRETLKMKLRELGAAGAWLWLIAPESDGELLHFARLFTSAGGQLASPLPSSIALASSKHATAELLRSRGIPAIPGTQVLPGETIHLPHAGPVMLKPDDGCGSQGLRLLEAAAARVFRHRSTGALRAEPLYEGIAASVAVIAGPRGLTPLVPCTQQLAKDGSFVYLGGSLPIPEDLSSRAQLLALRAVEAVPEPRGYFGVDLLLDARPSESDQPRGDYVVEINPRLTTSYVGLRHRYRTNLAEATLRAVAGEQITLEERDVRVEFDSCGQVSIQEV</sequence>
<dbReference type="SUPFAM" id="SSF56059">
    <property type="entry name" value="Glutathione synthetase ATP-binding domain-like"/>
    <property type="match status" value="1"/>
</dbReference>
<dbReference type="PIRSF" id="PIRSF016766">
    <property type="entry name" value="UCP016766_ATPgrasp"/>
    <property type="match status" value="1"/>
</dbReference>
<gene>
    <name evidence="3" type="ordered locus">Psta_3591</name>
</gene>
<dbReference type="GO" id="GO:0005524">
    <property type="term" value="F:ATP binding"/>
    <property type="evidence" value="ECO:0007669"/>
    <property type="project" value="UniProtKB-UniRule"/>
</dbReference>
<dbReference type="AlphaFoldDB" id="D2QZ60"/>
<dbReference type="Gene3D" id="3.30.470.20">
    <property type="entry name" value="ATP-grasp fold, B domain"/>
    <property type="match status" value="1"/>
</dbReference>
<organism evidence="3 4">
    <name type="scientific">Pirellula staleyi (strain ATCC 27377 / DSM 6068 / ICPB 4128)</name>
    <name type="common">Pirella staleyi</name>
    <dbReference type="NCBI Taxonomy" id="530564"/>
    <lineage>
        <taxon>Bacteria</taxon>
        <taxon>Pseudomonadati</taxon>
        <taxon>Planctomycetota</taxon>
        <taxon>Planctomycetia</taxon>
        <taxon>Pirellulales</taxon>
        <taxon>Pirellulaceae</taxon>
        <taxon>Pirellula</taxon>
    </lineage>
</organism>
<accession>D2QZ60</accession>
<reference evidence="3 4" key="1">
    <citation type="journal article" date="2009" name="Stand. Genomic Sci.">
        <title>Complete genome sequence of Pirellula staleyi type strain (ATCC 27377).</title>
        <authorList>
            <person name="Clum A."/>
            <person name="Tindall B.J."/>
            <person name="Sikorski J."/>
            <person name="Ivanova N."/>
            <person name="Mavrommatis K."/>
            <person name="Lucas S."/>
            <person name="Glavina del Rio T."/>
            <person name="Nolan M."/>
            <person name="Chen F."/>
            <person name="Tice H."/>
            <person name="Pitluck S."/>
            <person name="Cheng J.F."/>
            <person name="Chertkov O."/>
            <person name="Brettin T."/>
            <person name="Han C."/>
            <person name="Detter J.C."/>
            <person name="Kuske C."/>
            <person name="Bruce D."/>
            <person name="Goodwin L."/>
            <person name="Ovchinikova G."/>
            <person name="Pati A."/>
            <person name="Mikhailova N."/>
            <person name="Chen A."/>
            <person name="Palaniappan K."/>
            <person name="Land M."/>
            <person name="Hauser L."/>
            <person name="Chang Y.J."/>
            <person name="Jeffries C.D."/>
            <person name="Chain P."/>
            <person name="Rohde M."/>
            <person name="Goker M."/>
            <person name="Bristow J."/>
            <person name="Eisen J.A."/>
            <person name="Markowitz V."/>
            <person name="Hugenholtz P."/>
            <person name="Kyrpides N.C."/>
            <person name="Klenk H.P."/>
            <person name="Lapidus A."/>
        </authorList>
    </citation>
    <scope>NUCLEOTIDE SEQUENCE [LARGE SCALE GENOMIC DNA]</scope>
    <source>
        <strain evidence="4">ATCC 27377 / DSM 6068 / ICPB 4128</strain>
    </source>
</reference>
<keyword evidence="4" id="KW-1185">Reference proteome</keyword>
<dbReference type="STRING" id="530564.Psta_3591"/>
<dbReference type="InterPro" id="IPR011761">
    <property type="entry name" value="ATP-grasp"/>
</dbReference>
<dbReference type="InterPro" id="IPR003806">
    <property type="entry name" value="ATP-grasp_PylC-type"/>
</dbReference>
<dbReference type="InterPro" id="IPR024710">
    <property type="entry name" value="MfnD"/>
</dbReference>
<dbReference type="KEGG" id="psl:Psta_3591"/>
<protein>
    <recommendedName>
        <fullName evidence="2">ATP-grasp domain-containing protein</fullName>
    </recommendedName>
</protein>
<name>D2QZ60_PIRSD</name>
<keyword evidence="1" id="KW-0547">Nucleotide-binding</keyword>
<evidence type="ECO:0000256" key="1">
    <source>
        <dbReference type="PROSITE-ProRule" id="PRU00409"/>
    </source>
</evidence>
<evidence type="ECO:0000313" key="4">
    <source>
        <dbReference type="Proteomes" id="UP000001887"/>
    </source>
</evidence>
<dbReference type="PROSITE" id="PS50975">
    <property type="entry name" value="ATP_GRASP"/>
    <property type="match status" value="1"/>
</dbReference>
<dbReference type="EMBL" id="CP001848">
    <property type="protein sequence ID" value="ADB18252.1"/>
    <property type="molecule type" value="Genomic_DNA"/>
</dbReference>
<evidence type="ECO:0000259" key="2">
    <source>
        <dbReference type="PROSITE" id="PS50975"/>
    </source>
</evidence>
<keyword evidence="1" id="KW-0067">ATP-binding</keyword>
<dbReference type="GO" id="GO:0046872">
    <property type="term" value="F:metal ion binding"/>
    <property type="evidence" value="ECO:0007669"/>
    <property type="project" value="InterPro"/>
</dbReference>
<dbReference type="eggNOG" id="COG1821">
    <property type="taxonomic scope" value="Bacteria"/>
</dbReference>